<gene>
    <name evidence="2" type="ORF">MQH31_10040</name>
</gene>
<dbReference type="Gene3D" id="2.60.40.2250">
    <property type="match status" value="1"/>
</dbReference>
<organism evidence="2 3">
    <name type="scientific">Cryobacterium zhongshanensis</name>
    <dbReference type="NCBI Taxonomy" id="2928153"/>
    <lineage>
        <taxon>Bacteria</taxon>
        <taxon>Bacillati</taxon>
        <taxon>Actinomycetota</taxon>
        <taxon>Actinomycetes</taxon>
        <taxon>Micrococcales</taxon>
        <taxon>Microbacteriaceae</taxon>
        <taxon>Cryobacterium</taxon>
    </lineage>
</organism>
<name>A0AA41UFN3_9MICO</name>
<dbReference type="EMBL" id="JALGAR010000002">
    <property type="protein sequence ID" value="MCI4658145.1"/>
    <property type="molecule type" value="Genomic_DNA"/>
</dbReference>
<feature type="domain" description="Transglutaminase-like" evidence="1">
    <location>
        <begin position="150"/>
        <end position="210"/>
    </location>
</feature>
<evidence type="ECO:0000259" key="1">
    <source>
        <dbReference type="SMART" id="SM00460"/>
    </source>
</evidence>
<keyword evidence="3" id="KW-1185">Reference proteome</keyword>
<accession>A0AA41UFN3</accession>
<dbReference type="Gene3D" id="3.10.620.30">
    <property type="match status" value="1"/>
</dbReference>
<dbReference type="InterPro" id="IPR038765">
    <property type="entry name" value="Papain-like_cys_pep_sf"/>
</dbReference>
<dbReference type="RefSeq" id="WP_243011917.1">
    <property type="nucleotide sequence ID" value="NZ_JALGAR010000002.1"/>
</dbReference>
<evidence type="ECO:0000313" key="3">
    <source>
        <dbReference type="Proteomes" id="UP001165341"/>
    </source>
</evidence>
<dbReference type="AlphaFoldDB" id="A0AA41UFN3"/>
<protein>
    <submittedName>
        <fullName evidence="2">Transglutaminase family protein</fullName>
    </submittedName>
</protein>
<reference evidence="2" key="1">
    <citation type="submission" date="2022-03" db="EMBL/GenBank/DDBJ databases">
        <title>Cryobacterium sp. nov. strain ZS14-85, isolated from Antarctic soil.</title>
        <authorList>
            <person name="Li J."/>
            <person name="Niu G."/>
        </authorList>
    </citation>
    <scope>NUCLEOTIDE SEQUENCE</scope>
    <source>
        <strain evidence="2">ZS14-85</strain>
    </source>
</reference>
<dbReference type="SUPFAM" id="SSF54001">
    <property type="entry name" value="Cysteine proteinases"/>
    <property type="match status" value="1"/>
</dbReference>
<dbReference type="PANTHER" id="PTHR33490">
    <property type="entry name" value="BLR5614 PROTEIN-RELATED"/>
    <property type="match status" value="1"/>
</dbReference>
<dbReference type="PANTHER" id="PTHR33490:SF12">
    <property type="entry name" value="BLL5557 PROTEIN"/>
    <property type="match status" value="1"/>
</dbReference>
<sequence>MERNASARLALDVRAPARLILSIGVAEDPAVSVVETFTATQDGTPLAARIVFDQHGTRLHVVEAEAGSVDIDYLVTATGQASDAGFSEIDLVRYLRPSRYCESDRLWGTAAAEFAGLSGTVLMNAVAAWVGGKLRYEPGSSLPTDGAVRTLIDRQGVCRDFAHLVVALLRARDVPARVVSVYAPGLSPMDFHAVAEVFVDDAWHVVDATGLAPRQTLLRIATGRDAADTAFLTTIGGAVFLRDLTVTATVDTLPRDDRYSLVRLH</sequence>
<dbReference type="Proteomes" id="UP001165341">
    <property type="component" value="Unassembled WGS sequence"/>
</dbReference>
<dbReference type="InterPro" id="IPR002931">
    <property type="entry name" value="Transglutaminase-like"/>
</dbReference>
<evidence type="ECO:0000313" key="2">
    <source>
        <dbReference type="EMBL" id="MCI4658145.1"/>
    </source>
</evidence>
<comment type="caution">
    <text evidence="2">The sequence shown here is derived from an EMBL/GenBank/DDBJ whole genome shotgun (WGS) entry which is preliminary data.</text>
</comment>
<dbReference type="SMART" id="SM00460">
    <property type="entry name" value="TGc"/>
    <property type="match status" value="1"/>
</dbReference>
<dbReference type="Pfam" id="PF01841">
    <property type="entry name" value="Transglut_core"/>
    <property type="match status" value="1"/>
</dbReference>
<proteinExistence type="predicted"/>